<comment type="caution">
    <text evidence="1">The sequence shown here is derived from an EMBL/GenBank/DDBJ whole genome shotgun (WGS) entry which is preliminary data.</text>
</comment>
<dbReference type="InterPro" id="IPR050535">
    <property type="entry name" value="DNA_Repair-Maintenance_Comp"/>
</dbReference>
<dbReference type="Gene3D" id="3.60.21.10">
    <property type="match status" value="1"/>
</dbReference>
<sequence length="236" mass="26985">MLNRVKERNQGNLPVVLMAHLALTGSDITGQDDGRGGMEYTDIRLMGEGYDYLALGHIHFPQTLPGGRARYCGSPLPVSFDESYGHSVSLIELAAHGAMPEVRTLPVRNVWPLKVLPSRAVSLEEALEVLQAIPDEEKMYVQLHVRIQDVPPAYCMERAYELTRGKQCRFCRYKWEREVVETQKEITELDVDRLQTFSPSQVAAIYYQDKFQRDIAPEMLDMLEEAVKRVRSQEEE</sequence>
<gene>
    <name evidence="1" type="ORF">BN536_00859</name>
</gene>
<name>R5VD87_9BACT</name>
<dbReference type="AlphaFoldDB" id="R5VD87"/>
<reference evidence="1" key="1">
    <citation type="submission" date="2012-11" db="EMBL/GenBank/DDBJ databases">
        <title>Dependencies among metagenomic species, viruses, plasmids and units of genetic variation.</title>
        <authorList>
            <person name="Nielsen H.B."/>
            <person name="Almeida M."/>
            <person name="Juncker A.S."/>
            <person name="Rasmussen S."/>
            <person name="Li J."/>
            <person name="Sunagawa S."/>
            <person name="Plichta D."/>
            <person name="Gautier L."/>
            <person name="Le Chatelier E."/>
            <person name="Peletier E."/>
            <person name="Bonde I."/>
            <person name="Nielsen T."/>
            <person name="Manichanh C."/>
            <person name="Arumugam M."/>
            <person name="Batto J."/>
            <person name="Santos M.B.Q.D."/>
            <person name="Blom N."/>
            <person name="Borruel N."/>
            <person name="Burgdorf K.S."/>
            <person name="Boumezbeur F."/>
            <person name="Casellas F."/>
            <person name="Dore J."/>
            <person name="Guarner F."/>
            <person name="Hansen T."/>
            <person name="Hildebrand F."/>
            <person name="Kaas R.S."/>
            <person name="Kennedy S."/>
            <person name="Kristiansen K."/>
            <person name="Kultima J.R."/>
            <person name="Leonard P."/>
            <person name="Levenez F."/>
            <person name="Lund O."/>
            <person name="Moumen B."/>
            <person name="Le Paslier D."/>
            <person name="Pons N."/>
            <person name="Pedersen O."/>
            <person name="Prifti E."/>
            <person name="Qin J."/>
            <person name="Raes J."/>
            <person name="Tap J."/>
            <person name="Tims S."/>
            <person name="Ussery D.W."/>
            <person name="Yamada T."/>
            <person name="MetaHit consortium"/>
            <person name="Renault P."/>
            <person name="Sicheritz-Ponten T."/>
            <person name="Bork P."/>
            <person name="Wang J."/>
            <person name="Brunak S."/>
            <person name="Ehrlich S.D."/>
        </authorList>
    </citation>
    <scope>NUCLEOTIDE SEQUENCE [LARGE SCALE GENOMIC DNA]</scope>
</reference>
<evidence type="ECO:0000313" key="1">
    <source>
        <dbReference type="EMBL" id="CCZ88558.1"/>
    </source>
</evidence>
<dbReference type="Proteomes" id="UP000018372">
    <property type="component" value="Unassembled WGS sequence"/>
</dbReference>
<dbReference type="EMBL" id="CBAT010000247">
    <property type="protein sequence ID" value="CCZ88558.1"/>
    <property type="molecule type" value="Genomic_DNA"/>
</dbReference>
<accession>R5VD87</accession>
<dbReference type="PANTHER" id="PTHR30337">
    <property type="entry name" value="COMPONENT OF ATP-DEPENDENT DSDNA EXONUCLEASE"/>
    <property type="match status" value="1"/>
</dbReference>
<evidence type="ECO:0000313" key="2">
    <source>
        <dbReference type="Proteomes" id="UP000018372"/>
    </source>
</evidence>
<protein>
    <submittedName>
        <fullName evidence="1">Uncharacterized protein</fullName>
    </submittedName>
</protein>
<organism evidence="1 2">
    <name type="scientific">Phocaeicola plebeius CAG:211</name>
    <dbReference type="NCBI Taxonomy" id="1263052"/>
    <lineage>
        <taxon>Bacteria</taxon>
        <taxon>Pseudomonadati</taxon>
        <taxon>Bacteroidota</taxon>
        <taxon>Bacteroidia</taxon>
        <taxon>Bacteroidales</taxon>
        <taxon>Bacteroidaceae</taxon>
        <taxon>Phocaeicola</taxon>
    </lineage>
</organism>
<dbReference type="SUPFAM" id="SSF56300">
    <property type="entry name" value="Metallo-dependent phosphatases"/>
    <property type="match status" value="1"/>
</dbReference>
<proteinExistence type="predicted"/>
<dbReference type="InterPro" id="IPR029052">
    <property type="entry name" value="Metallo-depent_PP-like"/>
</dbReference>
<dbReference type="PANTHER" id="PTHR30337:SF0">
    <property type="entry name" value="NUCLEASE SBCCD SUBUNIT D"/>
    <property type="match status" value="1"/>
</dbReference>